<protein>
    <submittedName>
        <fullName evidence="2">Uncharacterized protein</fullName>
    </submittedName>
</protein>
<comment type="caution">
    <text evidence="2">The sequence shown here is derived from an EMBL/GenBank/DDBJ whole genome shotgun (WGS) entry which is preliminary data.</text>
</comment>
<name>A0A090R0T5_9GAMM</name>
<sequence>MDSALSHDVITLDIPTIAMHFGDTLFSTMRDVLPIVVIILVFSWRYCVGRLPTGNGWCWALCMWCWA</sequence>
<organism evidence="2 3">
    <name type="scientific">Photobacterium aphoticum</name>
    <dbReference type="NCBI Taxonomy" id="754436"/>
    <lineage>
        <taxon>Bacteria</taxon>
        <taxon>Pseudomonadati</taxon>
        <taxon>Pseudomonadota</taxon>
        <taxon>Gammaproteobacteria</taxon>
        <taxon>Vibrionales</taxon>
        <taxon>Vibrionaceae</taxon>
        <taxon>Photobacterium</taxon>
    </lineage>
</organism>
<keyword evidence="1" id="KW-0812">Transmembrane</keyword>
<keyword evidence="1" id="KW-1133">Transmembrane helix</keyword>
<dbReference type="EMBL" id="BBMN01000022">
    <property type="protein sequence ID" value="GAL08118.1"/>
    <property type="molecule type" value="Genomic_DNA"/>
</dbReference>
<proteinExistence type="predicted"/>
<gene>
    <name evidence="2" type="ORF">JCM19237_172</name>
</gene>
<evidence type="ECO:0000313" key="2">
    <source>
        <dbReference type="EMBL" id="GAL08118.1"/>
    </source>
</evidence>
<dbReference type="AlphaFoldDB" id="A0A090R0T5"/>
<keyword evidence="1" id="KW-0472">Membrane</keyword>
<reference evidence="2 3" key="1">
    <citation type="journal article" date="2014" name="Genome Announc.">
        <title>Draft Genome Sequences of Two Vibrionaceae Species, Vibrio ponticus C121 and Photobacterium aphoticum C119, Isolated as Coral Reef Microbiota.</title>
        <authorList>
            <person name="Al-saari N."/>
            <person name="Meirelles P.M."/>
            <person name="Mino S."/>
            <person name="Suda W."/>
            <person name="Oshima K."/>
            <person name="Hattori M."/>
            <person name="Ohkuma M."/>
            <person name="Thompson F.L."/>
            <person name="Gomez-Gil B."/>
            <person name="Sawabe T."/>
            <person name="Sawabe T."/>
        </authorList>
    </citation>
    <scope>NUCLEOTIDE SEQUENCE [LARGE SCALE GENOMIC DNA]</scope>
    <source>
        <strain evidence="2 3">JCM 19237</strain>
    </source>
</reference>
<dbReference type="STRING" id="754436.JCM19237_172"/>
<accession>A0A090R0T5</accession>
<dbReference type="Proteomes" id="UP000029227">
    <property type="component" value="Unassembled WGS sequence"/>
</dbReference>
<feature type="transmembrane region" description="Helical" evidence="1">
    <location>
        <begin position="32"/>
        <end position="48"/>
    </location>
</feature>
<evidence type="ECO:0000256" key="1">
    <source>
        <dbReference type="SAM" id="Phobius"/>
    </source>
</evidence>
<evidence type="ECO:0000313" key="3">
    <source>
        <dbReference type="Proteomes" id="UP000029227"/>
    </source>
</evidence>